<accession>A0ABD1DCK8</accession>
<name>A0ABD1DCK8_CULPP</name>
<keyword evidence="2" id="KW-1185">Reference proteome</keyword>
<dbReference type="EMBL" id="JBEHCU010006485">
    <property type="protein sequence ID" value="KAL1397010.1"/>
    <property type="molecule type" value="Genomic_DNA"/>
</dbReference>
<reference evidence="1 2" key="1">
    <citation type="submission" date="2024-05" db="EMBL/GenBank/DDBJ databases">
        <title>Culex pipiens pipiens assembly and annotation.</title>
        <authorList>
            <person name="Alout H."/>
            <person name="Durand T."/>
        </authorList>
    </citation>
    <scope>NUCLEOTIDE SEQUENCE [LARGE SCALE GENOMIC DNA]</scope>
    <source>
        <strain evidence="1">HA-2024</strain>
        <tissue evidence="1">Whole body</tissue>
    </source>
</reference>
<evidence type="ECO:0008006" key="3">
    <source>
        <dbReference type="Google" id="ProtNLM"/>
    </source>
</evidence>
<comment type="caution">
    <text evidence="1">The sequence shown here is derived from an EMBL/GenBank/DDBJ whole genome shotgun (WGS) entry which is preliminary data.</text>
</comment>
<dbReference type="Proteomes" id="UP001562425">
    <property type="component" value="Unassembled WGS sequence"/>
</dbReference>
<organism evidence="1 2">
    <name type="scientific">Culex pipiens pipiens</name>
    <name type="common">Northern house mosquito</name>
    <dbReference type="NCBI Taxonomy" id="38569"/>
    <lineage>
        <taxon>Eukaryota</taxon>
        <taxon>Metazoa</taxon>
        <taxon>Ecdysozoa</taxon>
        <taxon>Arthropoda</taxon>
        <taxon>Hexapoda</taxon>
        <taxon>Insecta</taxon>
        <taxon>Pterygota</taxon>
        <taxon>Neoptera</taxon>
        <taxon>Endopterygota</taxon>
        <taxon>Diptera</taxon>
        <taxon>Nematocera</taxon>
        <taxon>Culicoidea</taxon>
        <taxon>Culicidae</taxon>
        <taxon>Culicinae</taxon>
        <taxon>Culicini</taxon>
        <taxon>Culex</taxon>
        <taxon>Culex</taxon>
    </lineage>
</organism>
<evidence type="ECO:0000313" key="1">
    <source>
        <dbReference type="EMBL" id="KAL1397010.1"/>
    </source>
</evidence>
<evidence type="ECO:0000313" key="2">
    <source>
        <dbReference type="Proteomes" id="UP001562425"/>
    </source>
</evidence>
<proteinExistence type="predicted"/>
<gene>
    <name evidence="1" type="ORF">pipiens_010080</name>
</gene>
<protein>
    <recommendedName>
        <fullName evidence="3">CCHC-type domain-containing protein</fullName>
    </recommendedName>
</protein>
<dbReference type="AlphaFoldDB" id="A0ABD1DCK8"/>
<sequence length="107" mass="11935">MRRYPRRGMIQGKCQNGKRGHLKKDCRADLPDVSDSAAEDQKKCVSFMASRDKRTAKLVFKLVGSELCGETITTGHLKGGCYEITVDVDFGKLPWLVGCDQRKVNEG</sequence>